<evidence type="ECO:0000256" key="11">
    <source>
        <dbReference type="ARBA" id="ARBA00029456"/>
    </source>
</evidence>
<evidence type="ECO:0000256" key="4">
    <source>
        <dbReference type="ARBA" id="ARBA00022490"/>
    </source>
</evidence>
<feature type="repeat" description="WD" evidence="15">
    <location>
        <begin position="454"/>
        <end position="487"/>
    </location>
</feature>
<proteinExistence type="inferred from homology"/>
<feature type="compositionally biased region" description="Polar residues" evidence="16">
    <location>
        <begin position="1456"/>
        <end position="1466"/>
    </location>
</feature>
<dbReference type="InterPro" id="IPR055439">
    <property type="entry name" value="Beta-prop_EML_1st"/>
</dbReference>
<feature type="compositionally biased region" description="Polar residues" evidence="16">
    <location>
        <begin position="556"/>
        <end position="569"/>
    </location>
</feature>
<evidence type="ECO:0000256" key="13">
    <source>
        <dbReference type="ARBA" id="ARBA00046056"/>
    </source>
</evidence>
<dbReference type="PANTHER" id="PTHR21646">
    <property type="entry name" value="UBIQUITIN CARBOXYL-TERMINAL HYDROLASE"/>
    <property type="match status" value="1"/>
</dbReference>
<feature type="compositionally biased region" description="Pro residues" evidence="16">
    <location>
        <begin position="1208"/>
        <end position="1217"/>
    </location>
</feature>
<evidence type="ECO:0000256" key="1">
    <source>
        <dbReference type="ARBA" id="ARBA00000707"/>
    </source>
</evidence>
<comment type="subcellular location">
    <subcellularLocation>
        <location evidence="2">Cytoplasm</location>
        <location evidence="2">Cytoskeleton</location>
        <location evidence="2">Flagellum axoneme</location>
    </subcellularLocation>
</comment>
<dbReference type="Pfam" id="PF00443">
    <property type="entry name" value="UCH"/>
    <property type="match status" value="1"/>
</dbReference>
<dbReference type="SUPFAM" id="SSF54001">
    <property type="entry name" value="Cysteine proteinases"/>
    <property type="match status" value="1"/>
</dbReference>
<keyword evidence="7" id="KW-0378">Hydrolase</keyword>
<keyword evidence="5 15" id="KW-0853">WD repeat</keyword>
<evidence type="ECO:0000256" key="12">
    <source>
        <dbReference type="ARBA" id="ARBA00029552"/>
    </source>
</evidence>
<feature type="compositionally biased region" description="Basic and acidic residues" evidence="16">
    <location>
        <begin position="1363"/>
        <end position="1396"/>
    </location>
</feature>
<dbReference type="InterPro" id="IPR019775">
    <property type="entry name" value="WD40_repeat_CS"/>
</dbReference>
<dbReference type="GeneTree" id="ENSGT00940000157016"/>
<evidence type="ECO:0000256" key="6">
    <source>
        <dbReference type="ARBA" id="ARBA00022737"/>
    </source>
</evidence>
<dbReference type="Pfam" id="PF00400">
    <property type="entry name" value="WD40"/>
    <property type="match status" value="1"/>
</dbReference>
<gene>
    <name evidence="18" type="primary">cfap52</name>
</gene>
<dbReference type="InterPro" id="IPR001680">
    <property type="entry name" value="WD40_rpt"/>
</dbReference>
<dbReference type="Ensembl" id="ENSONIT00000041909.1">
    <property type="protein sequence ID" value="ENSONIP00000053172.1"/>
    <property type="gene ID" value="ENSONIG00000018141.2"/>
</dbReference>
<dbReference type="PROSITE" id="PS00678">
    <property type="entry name" value="WD_REPEATS_1"/>
    <property type="match status" value="2"/>
</dbReference>
<evidence type="ECO:0000256" key="2">
    <source>
        <dbReference type="ARBA" id="ARBA00004611"/>
    </source>
</evidence>
<reference evidence="18" key="2">
    <citation type="submission" date="2025-08" db="UniProtKB">
        <authorList>
            <consortium name="Ensembl"/>
        </authorList>
    </citation>
    <scope>IDENTIFICATION</scope>
</reference>
<reference evidence="19" key="1">
    <citation type="submission" date="2012-01" db="EMBL/GenBank/DDBJ databases">
        <title>The Genome Sequence of Oreochromis niloticus (Nile Tilapia).</title>
        <authorList>
            <consortium name="Broad Institute Genome Assembly Team"/>
            <consortium name="Broad Institute Sequencing Platform"/>
            <person name="Di Palma F."/>
            <person name="Johnson J."/>
            <person name="Lander E.S."/>
            <person name="Lindblad-Toh K."/>
        </authorList>
    </citation>
    <scope>NUCLEOTIDE SEQUENCE [LARGE SCALE GENOMIC DNA]</scope>
</reference>
<feature type="repeat" description="WD" evidence="15">
    <location>
        <begin position="104"/>
        <end position="147"/>
    </location>
</feature>
<evidence type="ECO:0000256" key="16">
    <source>
        <dbReference type="SAM" id="MobiDB-lite"/>
    </source>
</evidence>
<evidence type="ECO:0000256" key="8">
    <source>
        <dbReference type="ARBA" id="ARBA00022846"/>
    </source>
</evidence>
<dbReference type="InParanoid" id="A0A669D075"/>
<comment type="function">
    <text evidence="13">Microtubule inner protein (MIP) part of the dynein-decorated doublet microtubules (DMTs) in cilia axoneme. Important for proper ciliary and flagellar beating. May act in cooperation with CFAP45 and axonemal dynein subunit DNAH11. May play a role in cell growth and/or survival.</text>
</comment>
<dbReference type="CDD" id="cd02674">
    <property type="entry name" value="Peptidase_C19R"/>
    <property type="match status" value="1"/>
</dbReference>
<dbReference type="PANTHER" id="PTHR21646:SF20">
    <property type="entry name" value="UBIQUITIN CARBOXYL-TERMINAL HYDROLASE 43"/>
    <property type="match status" value="1"/>
</dbReference>
<dbReference type="PROSITE" id="PS50294">
    <property type="entry name" value="WD_REPEATS_REGION"/>
    <property type="match status" value="1"/>
</dbReference>
<dbReference type="GO" id="GO:0005930">
    <property type="term" value="C:axoneme"/>
    <property type="evidence" value="ECO:0007669"/>
    <property type="project" value="UniProtKB-ARBA"/>
</dbReference>
<feature type="repeat" description="WD" evidence="15">
    <location>
        <begin position="410"/>
        <end position="444"/>
    </location>
</feature>
<evidence type="ECO:0000256" key="5">
    <source>
        <dbReference type="ARBA" id="ARBA00022574"/>
    </source>
</evidence>
<keyword evidence="4" id="KW-0963">Cytoplasm</keyword>
<keyword evidence="6" id="KW-0677">Repeat</keyword>
<feature type="compositionally biased region" description="Polar residues" evidence="16">
    <location>
        <begin position="577"/>
        <end position="590"/>
    </location>
</feature>
<dbReference type="PROSITE" id="PS00973">
    <property type="entry name" value="USP_2"/>
    <property type="match status" value="1"/>
</dbReference>
<evidence type="ECO:0000256" key="7">
    <source>
        <dbReference type="ARBA" id="ARBA00022801"/>
    </source>
</evidence>
<feature type="compositionally biased region" description="Low complexity" evidence="16">
    <location>
        <begin position="1254"/>
        <end position="1267"/>
    </location>
</feature>
<comment type="catalytic activity">
    <reaction evidence="1">
        <text>Thiol-dependent hydrolysis of ester, thioester, amide, peptide and isopeptide bonds formed by the C-terminal Gly of ubiquitin (a 76-residue protein attached to proteins as an intracellular targeting signal).</text>
        <dbReference type="EC" id="3.4.19.12"/>
    </reaction>
</comment>
<dbReference type="InterPro" id="IPR036322">
    <property type="entry name" value="WD40_repeat_dom_sf"/>
</dbReference>
<feature type="region of interest" description="Disordered" evidence="16">
    <location>
        <begin position="1192"/>
        <end position="1546"/>
    </location>
</feature>
<dbReference type="SMART" id="SM00320">
    <property type="entry name" value="WD40"/>
    <property type="match status" value="8"/>
</dbReference>
<dbReference type="SUPFAM" id="SSF50978">
    <property type="entry name" value="WD40 repeat-like"/>
    <property type="match status" value="2"/>
</dbReference>
<dbReference type="Gene3D" id="3.90.70.10">
    <property type="entry name" value="Cysteine proteinases"/>
    <property type="match status" value="2"/>
</dbReference>
<evidence type="ECO:0000256" key="9">
    <source>
        <dbReference type="ARBA" id="ARBA00023069"/>
    </source>
</evidence>
<dbReference type="Pfam" id="PF23409">
    <property type="entry name" value="Beta-prop_EML"/>
    <property type="match status" value="1"/>
</dbReference>
<dbReference type="PROSITE" id="PS50082">
    <property type="entry name" value="WD_REPEATS_2"/>
    <property type="match status" value="3"/>
</dbReference>
<comment type="similarity">
    <text evidence="11">Belongs to the CFAP52 family.</text>
</comment>
<feature type="compositionally biased region" description="Polar residues" evidence="16">
    <location>
        <begin position="1347"/>
        <end position="1361"/>
    </location>
</feature>
<dbReference type="FunFam" id="3.90.70.10:FF:000048">
    <property type="entry name" value="Ubiquitin carboxyl-terminal hydrolase 31"/>
    <property type="match status" value="1"/>
</dbReference>
<dbReference type="PROSITE" id="PS50235">
    <property type="entry name" value="USP_3"/>
    <property type="match status" value="1"/>
</dbReference>
<keyword evidence="9" id="KW-0969">Cilium</keyword>
<name>A0A669D075_ORENI</name>
<feature type="region of interest" description="Disordered" evidence="16">
    <location>
        <begin position="1128"/>
        <end position="1148"/>
    </location>
</feature>
<keyword evidence="8" id="KW-0282">Flagellum</keyword>
<dbReference type="InterPro" id="IPR050185">
    <property type="entry name" value="Ub_carboxyl-term_hydrolase"/>
</dbReference>
<dbReference type="InterPro" id="IPR028889">
    <property type="entry name" value="USP"/>
</dbReference>
<evidence type="ECO:0000256" key="3">
    <source>
        <dbReference type="ARBA" id="ARBA00012759"/>
    </source>
</evidence>
<evidence type="ECO:0000313" key="18">
    <source>
        <dbReference type="Ensembl" id="ENSONIP00000053172.1"/>
    </source>
</evidence>
<keyword evidence="10" id="KW-0966">Cell projection</keyword>
<evidence type="ECO:0000256" key="14">
    <source>
        <dbReference type="ARBA" id="ARBA00047117"/>
    </source>
</evidence>
<reference evidence="18" key="3">
    <citation type="submission" date="2025-09" db="UniProtKB">
        <authorList>
            <consortium name="Ensembl"/>
        </authorList>
    </citation>
    <scope>IDENTIFICATION</scope>
</reference>
<dbReference type="Proteomes" id="UP000005207">
    <property type="component" value="Linkage group LG6"/>
</dbReference>
<organism evidence="18 19">
    <name type="scientific">Oreochromis niloticus</name>
    <name type="common">Nile tilapia</name>
    <name type="synonym">Tilapia nilotica</name>
    <dbReference type="NCBI Taxonomy" id="8128"/>
    <lineage>
        <taxon>Eukaryota</taxon>
        <taxon>Metazoa</taxon>
        <taxon>Chordata</taxon>
        <taxon>Craniata</taxon>
        <taxon>Vertebrata</taxon>
        <taxon>Euteleostomi</taxon>
        <taxon>Actinopterygii</taxon>
        <taxon>Neopterygii</taxon>
        <taxon>Teleostei</taxon>
        <taxon>Neoteleostei</taxon>
        <taxon>Acanthomorphata</taxon>
        <taxon>Ovalentaria</taxon>
        <taxon>Cichlomorphae</taxon>
        <taxon>Cichliformes</taxon>
        <taxon>Cichlidae</taxon>
        <taxon>African cichlids</taxon>
        <taxon>Pseudocrenilabrinae</taxon>
        <taxon>Oreochromini</taxon>
        <taxon>Oreochromis</taxon>
    </lineage>
</organism>
<dbReference type="GO" id="GO:0016579">
    <property type="term" value="P:protein deubiquitination"/>
    <property type="evidence" value="ECO:0007669"/>
    <property type="project" value="InterPro"/>
</dbReference>
<comment type="subunit">
    <text evidence="14">Microtubule inner protein component of sperm flagellar doublet microtubules. Interacts with BRCA2. Interacts with the CCT chaperonin complex. Interacts with HSP70. Interacts with AK8. Interacts with CFAP45. Interacts with DNAI1. Interacts with IQDC.</text>
</comment>
<feature type="domain" description="USP" evidence="17">
    <location>
        <begin position="472"/>
        <end position="1092"/>
    </location>
</feature>
<feature type="compositionally biased region" description="Polar residues" evidence="16">
    <location>
        <begin position="1130"/>
        <end position="1142"/>
    </location>
</feature>
<evidence type="ECO:0000256" key="10">
    <source>
        <dbReference type="ARBA" id="ARBA00023273"/>
    </source>
</evidence>
<sequence>MDLETESILRLELEAVIGFNGHVSSGLRVHPDNEHMIYPLGCTIVLKRIKDGKQEFLHGHTNNVTCISVSKSGLYIASGQVNFMGFKATIIIWDYATRTIYTELVLHKAKVEALAFSPNDKYLVSLGGQDDGSIVVWNIETKQAICGSPASAQSAGHSLILQYSNTNDNIFVSAGSGTLRVWELDLPNRKIRPTECQTGKLKRTVKCLEISEDDQFIFCGTMSGDIMKVNLETKLLNDCGPAKSKYSMGVNVIKILKSGDLLVGCGSGTVTLCSGTNFKTLKKVDLEKAVTSIATLGDGKEFFVGTEAAQMYRFSYENFKVELISTSHNDAVKDVAILFGTSELFATCSDEDIRVWYTGKPKELLRITIPNVTCNSVDFMFNGQSIISAWNDGKIRLFGPESGKLMLIIHNAHTMGATAIAGTRDCKRIVSGGGEGQVCVWELKPHSYRLLEAMKKHKAAVTCLKIKSDDTECVSASSDGTCIIWDIVRFVVRQMMIANTLFRTVCYHPEEFQILTSGTDRKSIVAKYASQFRGNSQHDALEFLLWLLDRVHEDANSSPDNKNSSTKTKANAKGASSLDNASSPSVASIQQPRGRHSFVHEHFQAQYRSSLTCPHCLKQSNTFDPFLCISLPIPLRQTRPMCVTLVFNTKGQRHLRVGLAVPLFGSLSSLRALVAAEGNISPDQVILVELYSTGFQRSFSDEEDLTAIADSDVVYAFQAPSLSSRGGSAQHSGYHHSLPSSPYAFMAGPDGQRLPPSGTLSSEYLNQGNSKVLLLICNTAGSASQAVRFGPPFLILEDRSISWDQLHQSILSKLYYLMLNGSQAQSAGALFKIRVVGGSAAYSYLSPQDGRPLYHPAVDRALKFCGPGGPPHVKLVIEWEPSTKECLFGSIQEEVVKDAESVRNQQQQHLQQHSCTLDECFKLYTKEEQLAPDDAWKCPHCKQLQQGMVKMSLWTLPDILILHLKRFRQVGERRNKLSTLVRFPLTGLDMAPHVVKRSQSMKNLNMGPSPPSWKQHSGQPHQAADMMLPHEFLYDLYAVCNHHGGMHGGHYTAYCRNSVDGQWYSYDDSSVDLVQDEEVCTRGAYILFYQRRNIIPPWSASSSIRGSTSSSVSDHWLIRLTGESKRGSLVSHTSTTCPSSLPDSPESPVFLDNGFKDERGGFEKRPFVRGLQGRSMSLRAPSKNKDTLSRVLPMRWSFGSKDRRKPDPVPPPEPDPAPVELVQYLESGRRPRCTKDPIATLMNEPRSTKEAAKSRAAANVRSSSVGSISCVGKTGEEPPFLKVPEGQKWPSDKAASLRRSKGSQAKDESTVNIRSSSSTNTLTRRKDGRKQSSSKSSQDTETKRRSSTGVQPSYSTPSLQDGTLRRQKGDRADRERHSTQEENSKNKIADVPKSHDGILSFFRGSFLKKDKDSRKPTEDESVKPVVEEESRRTLSRPSLSNGAAGGRTGEERLKSKSSGRVVNEQVNGKVGRKATEIKRSQSSTNIPTKAEQSVRRTASLHRNGMSTTPAPSRSLTSDKPSHGTLQRTRYSTTSLGRKKTVPESSF</sequence>
<evidence type="ECO:0000256" key="15">
    <source>
        <dbReference type="PROSITE-ProRule" id="PRU00221"/>
    </source>
</evidence>
<dbReference type="InterPro" id="IPR001394">
    <property type="entry name" value="Peptidase_C19_UCH"/>
</dbReference>
<feature type="compositionally biased region" description="Basic and acidic residues" evidence="16">
    <location>
        <begin position="1407"/>
        <end position="1432"/>
    </location>
</feature>
<feature type="region of interest" description="Disordered" evidence="16">
    <location>
        <begin position="555"/>
        <end position="590"/>
    </location>
</feature>
<feature type="compositionally biased region" description="Polar residues" evidence="16">
    <location>
        <begin position="1480"/>
        <end position="1491"/>
    </location>
</feature>
<dbReference type="FunFam" id="2.130.10.10:FF:001320">
    <property type="entry name" value="Predicted protein"/>
    <property type="match status" value="1"/>
</dbReference>
<feature type="compositionally biased region" description="Polar residues" evidence="16">
    <location>
        <begin position="1504"/>
        <end position="1535"/>
    </location>
</feature>
<accession>A0A669D075</accession>
<dbReference type="InterPro" id="IPR015943">
    <property type="entry name" value="WD40/YVTN_repeat-like_dom_sf"/>
</dbReference>
<protein>
    <recommendedName>
        <fullName evidence="12">Cilia- and flagella-associated protein 52</fullName>
        <ecNumber evidence="3">3.4.19.12</ecNumber>
    </recommendedName>
</protein>
<keyword evidence="19" id="KW-1185">Reference proteome</keyword>
<dbReference type="InterPro" id="IPR018200">
    <property type="entry name" value="USP_CS"/>
</dbReference>
<evidence type="ECO:0000313" key="19">
    <source>
        <dbReference type="Proteomes" id="UP000005207"/>
    </source>
</evidence>
<dbReference type="FunFam" id="2.130.10.10:FF:000173">
    <property type="entry name" value="Cilia- and flagella-associated protein 52"/>
    <property type="match status" value="1"/>
</dbReference>
<dbReference type="Gene3D" id="2.130.10.10">
    <property type="entry name" value="YVTN repeat-like/Quinoprotein amine dehydrogenase"/>
    <property type="match status" value="2"/>
</dbReference>
<dbReference type="GO" id="GO:0004843">
    <property type="term" value="F:cysteine-type deubiquitinase activity"/>
    <property type="evidence" value="ECO:0007669"/>
    <property type="project" value="UniProtKB-EC"/>
</dbReference>
<evidence type="ECO:0000259" key="17">
    <source>
        <dbReference type="PROSITE" id="PS50235"/>
    </source>
</evidence>
<dbReference type="EC" id="3.4.19.12" evidence="3"/>
<dbReference type="InterPro" id="IPR038765">
    <property type="entry name" value="Papain-like_cys_pep_sf"/>
</dbReference>